<protein>
    <submittedName>
        <fullName evidence="4">Phosphonate ABC transporter periplasmic phosphonate-binding protein</fullName>
    </submittedName>
</protein>
<dbReference type="CDD" id="cd13571">
    <property type="entry name" value="PBP2_PnhD_1"/>
    <property type="match status" value="1"/>
</dbReference>
<dbReference type="Pfam" id="PF12974">
    <property type="entry name" value="Phosphonate-bd"/>
    <property type="match status" value="1"/>
</dbReference>
<dbReference type="RefSeq" id="WP_192868026.1">
    <property type="nucleotide sequence ID" value="NZ_BDGJ01000010.1"/>
</dbReference>
<dbReference type="Gene3D" id="3.40.190.10">
    <property type="entry name" value="Periplasmic binding protein-like II"/>
    <property type="match status" value="2"/>
</dbReference>
<keyword evidence="2" id="KW-0732">Signal</keyword>
<dbReference type="GO" id="GO:0043190">
    <property type="term" value="C:ATP-binding cassette (ABC) transporter complex"/>
    <property type="evidence" value="ECO:0007669"/>
    <property type="project" value="InterPro"/>
</dbReference>
<evidence type="ECO:0000256" key="2">
    <source>
        <dbReference type="ARBA" id="ARBA00022729"/>
    </source>
</evidence>
<feature type="domain" description="Solute-binding protein family 3/N-terminal" evidence="3">
    <location>
        <begin position="50"/>
        <end position="285"/>
    </location>
</feature>
<proteinExistence type="inferred from homology"/>
<dbReference type="SUPFAM" id="SSF53850">
    <property type="entry name" value="Periplasmic binding protein-like II"/>
    <property type="match status" value="1"/>
</dbReference>
<comment type="caution">
    <text evidence="4">The sequence shown here is derived from an EMBL/GenBank/DDBJ whole genome shotgun (WGS) entry which is preliminary data.</text>
</comment>
<dbReference type="AlphaFoldDB" id="A0A1Z5HNY7"/>
<evidence type="ECO:0000313" key="5">
    <source>
        <dbReference type="Proteomes" id="UP000197032"/>
    </source>
</evidence>
<keyword evidence="5" id="KW-1185">Reference proteome</keyword>
<dbReference type="PANTHER" id="PTHR35841">
    <property type="entry name" value="PHOSPHONATES-BINDING PERIPLASMIC PROTEIN"/>
    <property type="match status" value="1"/>
</dbReference>
<dbReference type="NCBIfam" id="TIGR01098">
    <property type="entry name" value="3A0109s03R"/>
    <property type="match status" value="1"/>
</dbReference>
<name>A0A1Z5HNY7_9FIRM</name>
<evidence type="ECO:0000259" key="3">
    <source>
        <dbReference type="SMART" id="SM00062"/>
    </source>
</evidence>
<comment type="similarity">
    <text evidence="1">Belongs to the phosphate/phosphite/phosphonate binding protein family.</text>
</comment>
<dbReference type="PROSITE" id="PS51257">
    <property type="entry name" value="PROKAR_LIPOPROTEIN"/>
    <property type="match status" value="1"/>
</dbReference>
<gene>
    <name evidence="4" type="ORF">KKC1_04040</name>
</gene>
<dbReference type="GO" id="GO:0055085">
    <property type="term" value="P:transmembrane transport"/>
    <property type="evidence" value="ECO:0007669"/>
    <property type="project" value="InterPro"/>
</dbReference>
<dbReference type="EMBL" id="BDGJ01000010">
    <property type="protein sequence ID" value="GAW91242.1"/>
    <property type="molecule type" value="Genomic_DNA"/>
</dbReference>
<dbReference type="InterPro" id="IPR005770">
    <property type="entry name" value="PhnD"/>
</dbReference>
<evidence type="ECO:0000313" key="4">
    <source>
        <dbReference type="EMBL" id="GAW91242.1"/>
    </source>
</evidence>
<dbReference type="SMART" id="SM00062">
    <property type="entry name" value="PBPb"/>
    <property type="match status" value="1"/>
</dbReference>
<organism evidence="4 5">
    <name type="scientific">Calderihabitans maritimus</name>
    <dbReference type="NCBI Taxonomy" id="1246530"/>
    <lineage>
        <taxon>Bacteria</taxon>
        <taxon>Bacillati</taxon>
        <taxon>Bacillota</taxon>
        <taxon>Clostridia</taxon>
        <taxon>Neomoorellales</taxon>
        <taxon>Calderihabitantaceae</taxon>
        <taxon>Calderihabitans</taxon>
    </lineage>
</organism>
<accession>A0A1Z5HNY7</accession>
<sequence length="309" mass="35295">MNGRRLLLLVIGLVLLLFFAGCSRTKDYPQINFQDLEITESFKKNTEQDSLRVALSSITSTRKSISYYEELLRLLEKTLGRPIEVVQRNTYAEVNELLRTGQIDLAFICTYSYVTGHDQFGLELVAAPVRDGKTKYQSYIIVRKDSEIDSFEQLEGKKFAFTDPMSTTGYLYPMALLREQNKEPESFFSDYSFTYSHDNSIKAVQQGVVDGAAVESLVFKHMAEKEPEIINDLKIIKKSPAYFSPPVVVRPGLPEELKKQLKEFFINLDSSGEGRYILDKMGLEGYRQVEDSDYDSVRLLGKVVQSHEK</sequence>
<dbReference type="PANTHER" id="PTHR35841:SF1">
    <property type="entry name" value="PHOSPHONATES-BINDING PERIPLASMIC PROTEIN"/>
    <property type="match status" value="1"/>
</dbReference>
<reference evidence="5" key="1">
    <citation type="journal article" date="2017" name="Appl. Environ. Microbiol.">
        <title>Genomic analysis of Calderihabitans maritimus KKC1, a thermophilic hydrogenogenic carboxydotrophic bacterium isolated from marine sediment.</title>
        <authorList>
            <person name="Omae K."/>
            <person name="Yoneda Y."/>
            <person name="Fukuyama Y."/>
            <person name="Yoshida T."/>
            <person name="Sako Y."/>
        </authorList>
    </citation>
    <scope>NUCLEOTIDE SEQUENCE [LARGE SCALE GENOMIC DNA]</scope>
    <source>
        <strain evidence="5">KKC1</strain>
    </source>
</reference>
<dbReference type="InterPro" id="IPR001638">
    <property type="entry name" value="Solute-binding_3/MltF_N"/>
</dbReference>
<dbReference type="Proteomes" id="UP000197032">
    <property type="component" value="Unassembled WGS sequence"/>
</dbReference>
<evidence type="ECO:0000256" key="1">
    <source>
        <dbReference type="ARBA" id="ARBA00007162"/>
    </source>
</evidence>